<gene>
    <name evidence="2" type="ORF">UFOPK3162_00120</name>
</gene>
<dbReference type="EMBL" id="CAFABB010000009">
    <property type="protein sequence ID" value="CAB4814973.1"/>
    <property type="molecule type" value="Genomic_DNA"/>
</dbReference>
<proteinExistence type="predicted"/>
<reference evidence="2" key="1">
    <citation type="submission" date="2020-05" db="EMBL/GenBank/DDBJ databases">
        <authorList>
            <person name="Chiriac C."/>
            <person name="Salcher M."/>
            <person name="Ghai R."/>
            <person name="Kavagutti S V."/>
        </authorList>
    </citation>
    <scope>NUCLEOTIDE SEQUENCE</scope>
</reference>
<keyword evidence="1" id="KW-0812">Transmembrane</keyword>
<feature type="transmembrane region" description="Helical" evidence="1">
    <location>
        <begin position="6"/>
        <end position="32"/>
    </location>
</feature>
<organism evidence="2">
    <name type="scientific">freshwater metagenome</name>
    <dbReference type="NCBI Taxonomy" id="449393"/>
    <lineage>
        <taxon>unclassified sequences</taxon>
        <taxon>metagenomes</taxon>
        <taxon>ecological metagenomes</taxon>
    </lineage>
</organism>
<sequence>MMVGSIYLTFWAPFGHLAAIMITALITGALLYSNNKFALETVVINDWLYVGNAKIESKYLKKATPLNKSDFLKLRGRNADPAAFNGTRFWVSTGVKVEINDKKDPTPYWLISSRKAKLLASKLN</sequence>
<keyword evidence="1" id="KW-1133">Transmembrane helix</keyword>
<protein>
    <submittedName>
        <fullName evidence="2">Unannotated protein</fullName>
    </submittedName>
</protein>
<dbReference type="AlphaFoldDB" id="A0A6J6Z390"/>
<keyword evidence="1" id="KW-0472">Membrane</keyword>
<evidence type="ECO:0000256" key="1">
    <source>
        <dbReference type="SAM" id="Phobius"/>
    </source>
</evidence>
<accession>A0A6J6Z390</accession>
<name>A0A6J6Z390_9ZZZZ</name>
<dbReference type="InterPro" id="IPR021443">
    <property type="entry name" value="DUF3093"/>
</dbReference>
<evidence type="ECO:0000313" key="2">
    <source>
        <dbReference type="EMBL" id="CAB4814973.1"/>
    </source>
</evidence>
<dbReference type="Pfam" id="PF11292">
    <property type="entry name" value="DUF3093"/>
    <property type="match status" value="1"/>
</dbReference>